<proteinExistence type="inferred from homology"/>
<accession>A0A2A2K2L9</accession>
<evidence type="ECO:0000256" key="3">
    <source>
        <dbReference type="ARBA" id="ARBA00038493"/>
    </source>
</evidence>
<dbReference type="PANTHER" id="PTHR48094:SF11">
    <property type="entry name" value="GLUTATHIONE-INDEPENDENT GLYOXALASE HSP31-RELATED"/>
    <property type="match status" value="1"/>
</dbReference>
<dbReference type="AlphaFoldDB" id="A0A2A2K2L9"/>
<dbReference type="GO" id="GO:0019172">
    <property type="term" value="F:glyoxalase III activity"/>
    <property type="evidence" value="ECO:0007669"/>
    <property type="project" value="TreeGrafter"/>
</dbReference>
<dbReference type="InterPro" id="IPR029062">
    <property type="entry name" value="Class_I_gatase-like"/>
</dbReference>
<dbReference type="InterPro" id="IPR050325">
    <property type="entry name" value="Prot/Nucl_acid_deglycase"/>
</dbReference>
<dbReference type="EMBL" id="LIAE01009801">
    <property type="protein sequence ID" value="PAV68151.1"/>
    <property type="molecule type" value="Genomic_DNA"/>
</dbReference>
<reference evidence="5 6" key="1">
    <citation type="journal article" date="2017" name="Curr. Biol.">
        <title>Genome architecture and evolution of a unichromosomal asexual nematode.</title>
        <authorList>
            <person name="Fradin H."/>
            <person name="Zegar C."/>
            <person name="Gutwein M."/>
            <person name="Lucas J."/>
            <person name="Kovtun M."/>
            <person name="Corcoran D."/>
            <person name="Baugh L.R."/>
            <person name="Kiontke K."/>
            <person name="Gunsalus K."/>
            <person name="Fitch D.H."/>
            <person name="Piano F."/>
        </authorList>
    </citation>
    <scope>NUCLEOTIDE SEQUENCE [LARGE SCALE GENOMIC DNA]</scope>
    <source>
        <strain evidence="5">PF1309</strain>
    </source>
</reference>
<protein>
    <recommendedName>
        <fullName evidence="4">DJ-1/PfpI domain-containing protein</fullName>
    </recommendedName>
</protein>
<comment type="similarity">
    <text evidence="3">Belongs to the peptidase C56 family. HSP31-like subfamily.</text>
</comment>
<gene>
    <name evidence="5" type="ORF">WR25_12215</name>
</gene>
<evidence type="ECO:0000259" key="4">
    <source>
        <dbReference type="Pfam" id="PF01965"/>
    </source>
</evidence>
<sequence length="379" mass="40908">MTVRAEPHASAQGKGDISTMSTAMRRVGGQEVNAPNGVALQSKPAMGLPTSAREDDGGARWITWISAPWVCRSAANIFVPQLWVGFDEPAHQRLAGFIVMHLEAHATVAEQLLFAHEEGGLLVNPGWLPTGILQGIHLAMQDGTALLYAAIVATADDPALVHQYRADRNAALLESLAGLVDGGLHKYGSVLIHGISRPAGGYVPIDPHSLQMAPDLDWQWYNDKAFMNRLGATLSPGQVKADQYSAIYYTGGHGVMWDFPDNQPLQELTRRIHERGGAVAAVCHGVVGLLNIKLGDNSLLLKGRRVTGFSNTEEKLVELDKVVPFLTENELGARGGEYSKADDPWAPYVVEDGSLITGQNPASSTKVAEAVIRYLNRQQ</sequence>
<dbReference type="SUPFAM" id="SSF52317">
    <property type="entry name" value="Class I glutamine amidotransferase-like"/>
    <property type="match status" value="1"/>
</dbReference>
<evidence type="ECO:0000256" key="1">
    <source>
        <dbReference type="ARBA" id="ARBA00023016"/>
    </source>
</evidence>
<name>A0A2A2K2L9_9BILA</name>
<dbReference type="OrthoDB" id="543156at2759"/>
<dbReference type="GO" id="GO:0019243">
    <property type="term" value="P:methylglyoxal catabolic process to D-lactate via S-lactoyl-glutathione"/>
    <property type="evidence" value="ECO:0007669"/>
    <property type="project" value="TreeGrafter"/>
</dbReference>
<keyword evidence="2" id="KW-0456">Lyase</keyword>
<dbReference type="Proteomes" id="UP000218231">
    <property type="component" value="Unassembled WGS sequence"/>
</dbReference>
<evidence type="ECO:0000313" key="6">
    <source>
        <dbReference type="Proteomes" id="UP000218231"/>
    </source>
</evidence>
<dbReference type="CDD" id="cd03141">
    <property type="entry name" value="GATase1_Hsp31_like"/>
    <property type="match status" value="1"/>
</dbReference>
<keyword evidence="1" id="KW-0346">Stress response</keyword>
<evidence type="ECO:0000313" key="5">
    <source>
        <dbReference type="EMBL" id="PAV68151.1"/>
    </source>
</evidence>
<evidence type="ECO:0000256" key="2">
    <source>
        <dbReference type="ARBA" id="ARBA00023239"/>
    </source>
</evidence>
<comment type="caution">
    <text evidence="5">The sequence shown here is derived from an EMBL/GenBank/DDBJ whole genome shotgun (WGS) entry which is preliminary data.</text>
</comment>
<dbReference type="GO" id="GO:0005737">
    <property type="term" value="C:cytoplasm"/>
    <property type="evidence" value="ECO:0007669"/>
    <property type="project" value="TreeGrafter"/>
</dbReference>
<dbReference type="InterPro" id="IPR002818">
    <property type="entry name" value="DJ-1/PfpI"/>
</dbReference>
<dbReference type="PANTHER" id="PTHR48094">
    <property type="entry name" value="PROTEIN/NUCLEIC ACID DEGLYCASE DJ-1-RELATED"/>
    <property type="match status" value="1"/>
</dbReference>
<dbReference type="STRING" id="2018661.A0A2A2K2L9"/>
<feature type="domain" description="DJ-1/PfpI" evidence="4">
    <location>
        <begin position="232"/>
        <end position="372"/>
    </location>
</feature>
<organism evidence="5 6">
    <name type="scientific">Diploscapter pachys</name>
    <dbReference type="NCBI Taxonomy" id="2018661"/>
    <lineage>
        <taxon>Eukaryota</taxon>
        <taxon>Metazoa</taxon>
        <taxon>Ecdysozoa</taxon>
        <taxon>Nematoda</taxon>
        <taxon>Chromadorea</taxon>
        <taxon>Rhabditida</taxon>
        <taxon>Rhabditina</taxon>
        <taxon>Rhabditomorpha</taxon>
        <taxon>Rhabditoidea</taxon>
        <taxon>Rhabditidae</taxon>
        <taxon>Diploscapter</taxon>
    </lineage>
</organism>
<dbReference type="Pfam" id="PF01965">
    <property type="entry name" value="DJ-1_PfpI"/>
    <property type="match status" value="1"/>
</dbReference>
<dbReference type="Gene3D" id="3.40.50.880">
    <property type="match status" value="1"/>
</dbReference>
<keyword evidence="6" id="KW-1185">Reference proteome</keyword>